<sequence>MANYFVGDIQGCFEELELLLTKVDFNPSRDVLWAVGDLIARGQGSLPTLRYFKQLDGSAKVVLGNHDLHLMAVAAKIKRVNPKDKLDALLDANDLGSLIGWLRLQPLIQELPEQNIIMSHAGVPPQWDIQTLRAQSQLVSNALVSQDYIPSLISKMYTNKVDVWEPDASELQRNIYCINALTRMRFQHLDGRLDFDCKLSPSDCSDPDLIPWFNCNGLINKTHTLVFGHWATVMGEVENPNIHALDTGCCWGEHMTLWHMESDQKITQKKLKKS</sequence>
<name>A0A1S6HW49_9GAMM</name>
<evidence type="ECO:0000256" key="3">
    <source>
        <dbReference type="ARBA" id="ARBA00012506"/>
    </source>
</evidence>
<dbReference type="NCBIfam" id="NF001204">
    <property type="entry name" value="PRK00166.1"/>
    <property type="match status" value="1"/>
</dbReference>
<accession>A0A1S6HW49</accession>
<protein>
    <recommendedName>
        <fullName evidence="3">bis(5'-nucleosyl)-tetraphosphatase (symmetrical)</fullName>
        <ecNumber evidence="3">3.6.1.41</ecNumber>
    </recommendedName>
    <alternativeName>
        <fullName evidence="6">Ap4A hydrolase</fullName>
    </alternativeName>
    <alternativeName>
        <fullName evidence="5">Diadenosine 5',5'''-P1,P4-tetraphosphate pyrophosphohydrolase</fullName>
    </alternativeName>
    <alternativeName>
        <fullName evidence="7">Diadenosine tetraphosphatase</fullName>
    </alternativeName>
</protein>
<dbReference type="EMBL" id="CP014782">
    <property type="protein sequence ID" value="AQS39731.1"/>
    <property type="molecule type" value="Genomic_DNA"/>
</dbReference>
<evidence type="ECO:0000256" key="4">
    <source>
        <dbReference type="ARBA" id="ARBA00022801"/>
    </source>
</evidence>
<feature type="domain" description="Calcineurin-like phosphoesterase" evidence="9">
    <location>
        <begin position="5"/>
        <end position="133"/>
    </location>
</feature>
<dbReference type="NCBIfam" id="TIGR00668">
    <property type="entry name" value="apaH"/>
    <property type="match status" value="1"/>
</dbReference>
<dbReference type="CDD" id="cd07422">
    <property type="entry name" value="MPP_ApaH"/>
    <property type="match status" value="1"/>
</dbReference>
<evidence type="ECO:0000256" key="1">
    <source>
        <dbReference type="ARBA" id="ARBA00003413"/>
    </source>
</evidence>
<dbReference type="AlphaFoldDB" id="A0A1S6HW49"/>
<dbReference type="Gene3D" id="3.60.21.10">
    <property type="match status" value="1"/>
</dbReference>
<dbReference type="Pfam" id="PF00149">
    <property type="entry name" value="Metallophos"/>
    <property type="match status" value="1"/>
</dbReference>
<dbReference type="InterPro" id="IPR004617">
    <property type="entry name" value="ApaH"/>
</dbReference>
<dbReference type="InterPro" id="IPR004843">
    <property type="entry name" value="Calcineurin-like_PHP"/>
</dbReference>
<dbReference type="OrthoDB" id="9807890at2"/>
<evidence type="ECO:0000313" key="11">
    <source>
        <dbReference type="Proteomes" id="UP000189545"/>
    </source>
</evidence>
<reference evidence="10 11" key="1">
    <citation type="submission" date="2016-03" db="EMBL/GenBank/DDBJ databases">
        <title>Complete genome sequence of Shewanella psychrophila WP2, a deep sea bacterium isolated from west Pacific sediment.</title>
        <authorList>
            <person name="Xu G."/>
            <person name="Jian H."/>
        </authorList>
    </citation>
    <scope>NUCLEOTIDE SEQUENCE [LARGE SCALE GENOMIC DNA]</scope>
    <source>
        <strain evidence="10 11">WP2</strain>
    </source>
</reference>
<dbReference type="PIRSF" id="PIRSF000903">
    <property type="entry name" value="B5n-ttraPtase_sm"/>
    <property type="match status" value="1"/>
</dbReference>
<proteinExistence type="inferred from homology"/>
<comment type="catalytic activity">
    <reaction evidence="8">
        <text>P(1),P(4)-bis(5'-adenosyl) tetraphosphate + H2O = 2 ADP + 2 H(+)</text>
        <dbReference type="Rhea" id="RHEA:24252"/>
        <dbReference type="ChEBI" id="CHEBI:15377"/>
        <dbReference type="ChEBI" id="CHEBI:15378"/>
        <dbReference type="ChEBI" id="CHEBI:58141"/>
        <dbReference type="ChEBI" id="CHEBI:456216"/>
        <dbReference type="EC" id="3.6.1.41"/>
    </reaction>
</comment>
<dbReference type="SUPFAM" id="SSF56300">
    <property type="entry name" value="Metallo-dependent phosphatases"/>
    <property type="match status" value="1"/>
</dbReference>
<dbReference type="STRING" id="225848.Sps_04646"/>
<dbReference type="PANTHER" id="PTHR40942:SF4">
    <property type="entry name" value="CYTOCHROME C5"/>
    <property type="match status" value="1"/>
</dbReference>
<dbReference type="RefSeq" id="WP_077754588.1">
    <property type="nucleotide sequence ID" value="NZ_CP014782.1"/>
</dbReference>
<evidence type="ECO:0000313" key="10">
    <source>
        <dbReference type="EMBL" id="AQS39731.1"/>
    </source>
</evidence>
<dbReference type="PANTHER" id="PTHR40942">
    <property type="match status" value="1"/>
</dbReference>
<comment type="similarity">
    <text evidence="2">Belongs to the Ap4A hydrolase family.</text>
</comment>
<keyword evidence="4 10" id="KW-0378">Hydrolase</keyword>
<keyword evidence="11" id="KW-1185">Reference proteome</keyword>
<evidence type="ECO:0000256" key="7">
    <source>
        <dbReference type="ARBA" id="ARBA00033210"/>
    </source>
</evidence>
<evidence type="ECO:0000259" key="9">
    <source>
        <dbReference type="Pfam" id="PF00149"/>
    </source>
</evidence>
<dbReference type="EC" id="3.6.1.41" evidence="3"/>
<dbReference type="Proteomes" id="UP000189545">
    <property type="component" value="Chromosome"/>
</dbReference>
<evidence type="ECO:0000256" key="6">
    <source>
        <dbReference type="ARBA" id="ARBA00032248"/>
    </source>
</evidence>
<comment type="function">
    <text evidence="1">Hydrolyzes diadenosine 5',5'''-P1,P4-tetraphosphate to yield ADP.</text>
</comment>
<gene>
    <name evidence="10" type="ORF">Sps_04646</name>
</gene>
<dbReference type="InterPro" id="IPR029052">
    <property type="entry name" value="Metallo-depent_PP-like"/>
</dbReference>
<dbReference type="GO" id="GO:0008803">
    <property type="term" value="F:bis(5'-nucleosyl)-tetraphosphatase (symmetrical) activity"/>
    <property type="evidence" value="ECO:0007669"/>
    <property type="project" value="UniProtKB-EC"/>
</dbReference>
<organism evidence="10 11">
    <name type="scientific">Shewanella psychrophila</name>
    <dbReference type="NCBI Taxonomy" id="225848"/>
    <lineage>
        <taxon>Bacteria</taxon>
        <taxon>Pseudomonadati</taxon>
        <taxon>Pseudomonadota</taxon>
        <taxon>Gammaproteobacteria</taxon>
        <taxon>Alteromonadales</taxon>
        <taxon>Shewanellaceae</taxon>
        <taxon>Shewanella</taxon>
    </lineage>
</organism>
<dbReference type="KEGG" id="spsw:Sps_04646"/>
<evidence type="ECO:0000256" key="8">
    <source>
        <dbReference type="ARBA" id="ARBA00049417"/>
    </source>
</evidence>
<evidence type="ECO:0000256" key="5">
    <source>
        <dbReference type="ARBA" id="ARBA00031248"/>
    </source>
</evidence>
<evidence type="ECO:0000256" key="2">
    <source>
        <dbReference type="ARBA" id="ARBA00005419"/>
    </source>
</evidence>